<gene>
    <name evidence="1" type="ORF">C6H66_24475</name>
</gene>
<keyword evidence="2" id="KW-1185">Reference proteome</keyword>
<dbReference type="EMBL" id="PUWT01000128">
    <property type="protein sequence ID" value="PQQ22214.1"/>
    <property type="molecule type" value="Genomic_DNA"/>
</dbReference>
<protein>
    <submittedName>
        <fullName evidence="1">Uncharacterized protein</fullName>
    </submittedName>
</protein>
<accession>A0A2S8PTV6</accession>
<evidence type="ECO:0000313" key="1">
    <source>
        <dbReference type="EMBL" id="PQQ22214.1"/>
    </source>
</evidence>
<dbReference type="Proteomes" id="UP000239550">
    <property type="component" value="Unassembled WGS sequence"/>
</dbReference>
<name>A0A2S8PTV6_9GAMM</name>
<reference evidence="1 2" key="1">
    <citation type="submission" date="2018-02" db="EMBL/GenBank/DDBJ databases">
        <title>Five New Genomes of Indian Photorhabdus Isolates TSA.</title>
        <authorList>
            <person name="Dubay B."/>
            <person name="Somvanshi V.S."/>
        </authorList>
    </citation>
    <scope>NUCLEOTIDE SEQUENCE [LARGE SCALE GENOMIC DNA]</scope>
    <source>
        <strain evidence="1 2">H1</strain>
    </source>
</reference>
<dbReference type="AlphaFoldDB" id="A0A2S8PTV6"/>
<organism evidence="1 2">
    <name type="scientific">Photorhabdus hindustanensis</name>
    <dbReference type="NCBI Taxonomy" id="2918802"/>
    <lineage>
        <taxon>Bacteria</taxon>
        <taxon>Pseudomonadati</taxon>
        <taxon>Pseudomonadota</taxon>
        <taxon>Gammaproteobacteria</taxon>
        <taxon>Enterobacterales</taxon>
        <taxon>Morganellaceae</taxon>
        <taxon>Photorhabdus</taxon>
    </lineage>
</organism>
<sequence>MLLTIRHYLIAASSIMDIMPSTNYKELALSVSDSEQIRNDIAAISDDATKVLLDAQEYIKENLDI</sequence>
<evidence type="ECO:0000313" key="2">
    <source>
        <dbReference type="Proteomes" id="UP000239550"/>
    </source>
</evidence>
<dbReference type="RefSeq" id="WP_105397012.1">
    <property type="nucleotide sequence ID" value="NZ_CAWNTA010000033.1"/>
</dbReference>
<proteinExistence type="predicted"/>
<comment type="caution">
    <text evidence="1">The sequence shown here is derived from an EMBL/GenBank/DDBJ whole genome shotgun (WGS) entry which is preliminary data.</text>
</comment>